<proteinExistence type="predicted"/>
<accession>A0ABM8YWN5</accession>
<dbReference type="EMBL" id="OU912926">
    <property type="protein sequence ID" value="CAG9931916.1"/>
    <property type="molecule type" value="Genomic_DNA"/>
</dbReference>
<sequence>MFRHRKARYKGLAKNTAQLFPLFGFANLMLACRWLLNVYTQGAS</sequence>
<dbReference type="PROSITE" id="PS51257">
    <property type="entry name" value="PROKAR_LIPOPROTEIN"/>
    <property type="match status" value="1"/>
</dbReference>
<evidence type="ECO:0008006" key="3">
    <source>
        <dbReference type="Google" id="ProtNLM"/>
    </source>
</evidence>
<keyword evidence="2" id="KW-1185">Reference proteome</keyword>
<evidence type="ECO:0000313" key="2">
    <source>
        <dbReference type="Proteomes" id="UP000839052"/>
    </source>
</evidence>
<evidence type="ECO:0000313" key="1">
    <source>
        <dbReference type="EMBL" id="CAG9931916.1"/>
    </source>
</evidence>
<organism evidence="1 2">
    <name type="scientific">Candidatus Nitrotoga arctica</name>
    <dbReference type="NCBI Taxonomy" id="453162"/>
    <lineage>
        <taxon>Bacteria</taxon>
        <taxon>Pseudomonadati</taxon>
        <taxon>Pseudomonadota</taxon>
        <taxon>Betaproteobacteria</taxon>
        <taxon>Nitrosomonadales</taxon>
        <taxon>Gallionellaceae</taxon>
        <taxon>Candidatus Nitrotoga</taxon>
    </lineage>
</organism>
<dbReference type="Proteomes" id="UP000839052">
    <property type="component" value="Chromosome"/>
</dbReference>
<gene>
    <name evidence="1" type="ORF">NTG6680_0663</name>
</gene>
<name>A0ABM8YWN5_9PROT</name>
<protein>
    <recommendedName>
        <fullName evidence="3">Transposase DDE domain-containing protein</fullName>
    </recommendedName>
</protein>
<reference evidence="1 2" key="1">
    <citation type="submission" date="2021-10" db="EMBL/GenBank/DDBJ databases">
        <authorList>
            <person name="Koch H."/>
        </authorList>
    </citation>
    <scope>NUCLEOTIDE SEQUENCE [LARGE SCALE GENOMIC DNA]</scope>
    <source>
        <strain evidence="1">6680</strain>
    </source>
</reference>